<keyword evidence="4" id="KW-0963">Cytoplasm</keyword>
<reference evidence="5 6" key="1">
    <citation type="journal article" date="2015" name="PLoS Negl. Trop. Dis.">
        <title>Haemophilus ducreyi Cutaneous Ulcer Strains Are Nearly Identical to Class I Genital Ulcer Strains.</title>
        <authorList>
            <person name="Gangaiah D."/>
            <person name="Webb K.M."/>
            <person name="Humphreys T.L."/>
            <person name="Fortney K.R."/>
            <person name="Toh E."/>
            <person name="Tai A."/>
            <person name="Katz S.S."/>
            <person name="Pillay A."/>
            <person name="Chen C.Y."/>
            <person name="Roberts S.A."/>
            <person name="Munson R.S.Jr."/>
            <person name="Spinola S.M."/>
        </authorList>
    </citation>
    <scope>NUCLEOTIDE SEQUENCE [LARGE SCALE GENOMIC DNA]</scope>
    <source>
        <strain evidence="6">CLU2</strain>
    </source>
</reference>
<comment type="caution">
    <text evidence="4">Lacks conserved residue(s) required for the propagation of feature annotation.</text>
</comment>
<accession>A0AAC8UD85</accession>
<dbReference type="Proteomes" id="UP000060132">
    <property type="component" value="Chromosome"/>
</dbReference>
<comment type="cofactor">
    <cofactor evidence="1 4">
        <name>a divalent metal cation</name>
        <dbReference type="ChEBI" id="CHEBI:60240"/>
    </cofactor>
</comment>
<dbReference type="GO" id="GO:0047429">
    <property type="term" value="F:nucleoside triphosphate diphosphatase activity"/>
    <property type="evidence" value="ECO:0007669"/>
    <property type="project" value="UniProtKB-EC"/>
</dbReference>
<dbReference type="EMBL" id="CP011219">
    <property type="protein sequence ID" value="AKO32859.1"/>
    <property type="molecule type" value="Genomic_DNA"/>
</dbReference>
<comment type="catalytic activity">
    <reaction evidence="4">
        <text>a 2'-deoxyribonucleoside 5'-triphosphate + H2O = a 2'-deoxyribonucleoside 5'-phosphate + diphosphate + H(+)</text>
        <dbReference type="Rhea" id="RHEA:44644"/>
        <dbReference type="ChEBI" id="CHEBI:15377"/>
        <dbReference type="ChEBI" id="CHEBI:15378"/>
        <dbReference type="ChEBI" id="CHEBI:33019"/>
        <dbReference type="ChEBI" id="CHEBI:61560"/>
        <dbReference type="ChEBI" id="CHEBI:65317"/>
        <dbReference type="EC" id="3.6.1.9"/>
    </reaction>
</comment>
<dbReference type="GO" id="GO:0009117">
    <property type="term" value="P:nucleotide metabolic process"/>
    <property type="evidence" value="ECO:0007669"/>
    <property type="project" value="UniProtKB-KW"/>
</dbReference>
<dbReference type="CDD" id="cd00555">
    <property type="entry name" value="Maf"/>
    <property type="match status" value="1"/>
</dbReference>
<gene>
    <name evidence="5" type="ORF">RZ57_07035</name>
</gene>
<dbReference type="InterPro" id="IPR003697">
    <property type="entry name" value="Maf-like"/>
</dbReference>
<evidence type="ECO:0000256" key="3">
    <source>
        <dbReference type="ARBA" id="ARBA00023080"/>
    </source>
</evidence>
<comment type="subcellular location">
    <subcellularLocation>
        <location evidence="4">Cytoplasm</location>
    </subcellularLocation>
</comment>
<name>A0AAC8UD85_HAEDC</name>
<dbReference type="HAMAP" id="MF_00528">
    <property type="entry name" value="Maf"/>
    <property type="match status" value="1"/>
</dbReference>
<comment type="function">
    <text evidence="4">Nucleoside triphosphate pyrophosphatase. May have a dual role in cell division arrest and in preventing the incorporation of modified nucleotides into cellular nucleic acids.</text>
</comment>
<proteinExistence type="inferred from homology"/>
<evidence type="ECO:0000313" key="5">
    <source>
        <dbReference type="EMBL" id="AKO32859.1"/>
    </source>
</evidence>
<dbReference type="Gene3D" id="3.90.950.10">
    <property type="match status" value="1"/>
</dbReference>
<evidence type="ECO:0000313" key="6">
    <source>
        <dbReference type="Proteomes" id="UP000060132"/>
    </source>
</evidence>
<dbReference type="Pfam" id="PF02545">
    <property type="entry name" value="Maf"/>
    <property type="match status" value="1"/>
</dbReference>
<dbReference type="GO" id="GO:0005737">
    <property type="term" value="C:cytoplasm"/>
    <property type="evidence" value="ECO:0007669"/>
    <property type="project" value="UniProtKB-SubCell"/>
</dbReference>
<keyword evidence="2 4" id="KW-0378">Hydrolase</keyword>
<evidence type="ECO:0000256" key="2">
    <source>
        <dbReference type="ARBA" id="ARBA00022801"/>
    </source>
</evidence>
<feature type="active site" description="Proton acceptor" evidence="4">
    <location>
        <position position="76"/>
    </location>
</feature>
<dbReference type="PANTHER" id="PTHR43213">
    <property type="entry name" value="BIFUNCTIONAL DTTP/UTP PYROPHOSPHATASE/METHYLTRANSFERASE PROTEIN-RELATED"/>
    <property type="match status" value="1"/>
</dbReference>
<comment type="similarity">
    <text evidence="4">Belongs to the Maf family.</text>
</comment>
<evidence type="ECO:0000256" key="1">
    <source>
        <dbReference type="ARBA" id="ARBA00001968"/>
    </source>
</evidence>
<organism evidence="5 6">
    <name type="scientific">Haemophilus ducreyi</name>
    <dbReference type="NCBI Taxonomy" id="730"/>
    <lineage>
        <taxon>Bacteria</taxon>
        <taxon>Pseudomonadati</taxon>
        <taxon>Pseudomonadota</taxon>
        <taxon>Gammaproteobacteria</taxon>
        <taxon>Pasteurellales</taxon>
        <taxon>Pasteurellaceae</taxon>
        <taxon>Haemophilus</taxon>
    </lineage>
</organism>
<dbReference type="AlphaFoldDB" id="A0AAC8UD85"/>
<comment type="catalytic activity">
    <reaction evidence="4">
        <text>a ribonucleoside 5'-triphosphate + H2O = a ribonucleoside 5'-phosphate + diphosphate + H(+)</text>
        <dbReference type="Rhea" id="RHEA:23996"/>
        <dbReference type="ChEBI" id="CHEBI:15377"/>
        <dbReference type="ChEBI" id="CHEBI:15378"/>
        <dbReference type="ChEBI" id="CHEBI:33019"/>
        <dbReference type="ChEBI" id="CHEBI:58043"/>
        <dbReference type="ChEBI" id="CHEBI:61557"/>
        <dbReference type="EC" id="3.6.1.9"/>
    </reaction>
</comment>
<dbReference type="PIRSF" id="PIRSF006305">
    <property type="entry name" value="Maf"/>
    <property type="match status" value="1"/>
</dbReference>
<sequence>MMHKKLYLASNSPRRWALLQNLGLALLPLASEIDETAHANEMAQDYCSRIAREKNQAAQAVRIRQNLAEYPILTADIMVSIDGEILGKPSYQQQAVEMLKKLSGRTHQVYTAVCVSANQQLFECIHSSEVTFKRLSEAEIYAYIATGEPMDKAGAYGIQALGGIFIQHLAGSFTGVMGLPIFETVALLKKVNIEVLPS</sequence>
<keyword evidence="3 4" id="KW-0546">Nucleotide metabolism</keyword>
<dbReference type="EC" id="3.6.1.9" evidence="4"/>
<dbReference type="RefSeq" id="WP_064085158.1">
    <property type="nucleotide sequence ID" value="NZ_CP011218.1"/>
</dbReference>
<dbReference type="InterPro" id="IPR029001">
    <property type="entry name" value="ITPase-like_fam"/>
</dbReference>
<dbReference type="NCBIfam" id="TIGR00172">
    <property type="entry name" value="maf"/>
    <property type="match status" value="1"/>
</dbReference>
<protein>
    <recommendedName>
        <fullName evidence="4">Nucleoside triphosphate pyrophosphatase</fullName>
        <ecNumber evidence="4">3.6.1.9</ecNumber>
    </recommendedName>
    <alternativeName>
        <fullName evidence="4">Nucleotide pyrophosphatase</fullName>
        <shortName evidence="4">Nucleotide PPase</shortName>
    </alternativeName>
</protein>
<evidence type="ECO:0000256" key="4">
    <source>
        <dbReference type="HAMAP-Rule" id="MF_00528"/>
    </source>
</evidence>
<dbReference type="SUPFAM" id="SSF52972">
    <property type="entry name" value="ITPase-like"/>
    <property type="match status" value="1"/>
</dbReference>
<dbReference type="PANTHER" id="PTHR43213:SF5">
    <property type="entry name" value="BIFUNCTIONAL DTTP_UTP PYROPHOSPHATASE_METHYLTRANSFERASE PROTEIN-RELATED"/>
    <property type="match status" value="1"/>
</dbReference>